<sequence>MNFALPATLILLILLPGFIVRSRFKRVKKQSLDFSPFGLAFTEGICWAIFLLQNLSNYQKAVNHRYYLMVTKRHQNKLIKVNDDYSLQ</sequence>
<proteinExistence type="predicted"/>
<evidence type="ECO:0000256" key="1">
    <source>
        <dbReference type="SAM" id="Phobius"/>
    </source>
</evidence>
<gene>
    <name evidence="2" type="ORF">SAMN06296008_11433</name>
</gene>
<name>A0A1W2BMV0_9BURK</name>
<feature type="transmembrane region" description="Helical" evidence="1">
    <location>
        <begin position="37"/>
        <end position="55"/>
    </location>
</feature>
<dbReference type="STRING" id="1938817.SAMN06296008_11433"/>
<keyword evidence="1" id="KW-0812">Transmembrane</keyword>
<protein>
    <submittedName>
        <fullName evidence="2">PEP-CTERM protein-sorting domain-containing protein</fullName>
    </submittedName>
</protein>
<organism evidence="2 3">
    <name type="scientific">Polynucleobacter kasalickyi</name>
    <dbReference type="NCBI Taxonomy" id="1938817"/>
    <lineage>
        <taxon>Bacteria</taxon>
        <taxon>Pseudomonadati</taxon>
        <taxon>Pseudomonadota</taxon>
        <taxon>Betaproteobacteria</taxon>
        <taxon>Burkholderiales</taxon>
        <taxon>Burkholderiaceae</taxon>
        <taxon>Polynucleobacter</taxon>
    </lineage>
</organism>
<accession>A0A1W2BMV0</accession>
<keyword evidence="3" id="KW-1185">Reference proteome</keyword>
<dbReference type="Proteomes" id="UP000192708">
    <property type="component" value="Unassembled WGS sequence"/>
</dbReference>
<dbReference type="EMBL" id="FWXJ01000014">
    <property type="protein sequence ID" value="SMC74176.1"/>
    <property type="molecule type" value="Genomic_DNA"/>
</dbReference>
<dbReference type="AlphaFoldDB" id="A0A1W2BMV0"/>
<keyword evidence="1" id="KW-1133">Transmembrane helix</keyword>
<keyword evidence="1" id="KW-0472">Membrane</keyword>
<evidence type="ECO:0000313" key="3">
    <source>
        <dbReference type="Proteomes" id="UP000192708"/>
    </source>
</evidence>
<evidence type="ECO:0000313" key="2">
    <source>
        <dbReference type="EMBL" id="SMC74176.1"/>
    </source>
</evidence>
<reference evidence="2 3" key="1">
    <citation type="submission" date="2017-04" db="EMBL/GenBank/DDBJ databases">
        <authorList>
            <person name="Afonso C.L."/>
            <person name="Miller P.J."/>
            <person name="Scott M.A."/>
            <person name="Spackman E."/>
            <person name="Goraichik I."/>
            <person name="Dimitrov K.M."/>
            <person name="Suarez D.L."/>
            <person name="Swayne D.E."/>
        </authorList>
    </citation>
    <scope>NUCLEOTIDE SEQUENCE [LARGE SCALE GENOMIC DNA]</scope>
    <source>
        <strain evidence="2 3">VK13</strain>
    </source>
</reference>